<sequence>MINGMSSLHSHDTFFKNDQLSQNQKTTITDTLAEFDPQSLSKEDAQAIVSTFSEAGIKANKQLGQLMADAGFDAKTVAELADVGKGQRPPPLPHQNTHASIDLSTVTEQFAELVSEASNSGQQYATLSQDNKDAIYAQLVDELGLEAGQSIIDVKV</sequence>
<evidence type="ECO:0000313" key="2">
    <source>
        <dbReference type="Proteomes" id="UP000615755"/>
    </source>
</evidence>
<name>A0ABR9EIF9_9GAMM</name>
<dbReference type="RefSeq" id="WP_192509848.1">
    <property type="nucleotide sequence ID" value="NZ_AQGV01000015.1"/>
</dbReference>
<accession>A0ABR9EIF9</accession>
<evidence type="ECO:0008006" key="3">
    <source>
        <dbReference type="Google" id="ProtNLM"/>
    </source>
</evidence>
<dbReference type="Proteomes" id="UP000615755">
    <property type="component" value="Unassembled WGS sequence"/>
</dbReference>
<organism evidence="1 2">
    <name type="scientific">Pseudoalteromonas aurantia 208</name>
    <dbReference type="NCBI Taxonomy" id="1314867"/>
    <lineage>
        <taxon>Bacteria</taxon>
        <taxon>Pseudomonadati</taxon>
        <taxon>Pseudomonadota</taxon>
        <taxon>Gammaproteobacteria</taxon>
        <taxon>Alteromonadales</taxon>
        <taxon>Pseudoalteromonadaceae</taxon>
        <taxon>Pseudoalteromonas</taxon>
    </lineage>
</organism>
<proteinExistence type="predicted"/>
<comment type="caution">
    <text evidence="1">The sequence shown here is derived from an EMBL/GenBank/DDBJ whole genome shotgun (WGS) entry which is preliminary data.</text>
</comment>
<evidence type="ECO:0000313" key="1">
    <source>
        <dbReference type="EMBL" id="MBE0370800.1"/>
    </source>
</evidence>
<protein>
    <recommendedName>
        <fullName evidence="3">Orphan protein</fullName>
    </recommendedName>
</protein>
<gene>
    <name evidence="1" type="ORF">PAUR_b0901</name>
</gene>
<reference evidence="1 2" key="1">
    <citation type="submission" date="2015-03" db="EMBL/GenBank/DDBJ databases">
        <title>Genome sequence of Pseudoalteromonas aurantia.</title>
        <authorList>
            <person name="Xie B.-B."/>
            <person name="Rong J.-C."/>
            <person name="Qin Q.-L."/>
            <person name="Zhang Y.-Z."/>
        </authorList>
    </citation>
    <scope>NUCLEOTIDE SEQUENCE [LARGE SCALE GENOMIC DNA]</scope>
    <source>
        <strain evidence="1 2">208</strain>
    </source>
</reference>
<dbReference type="EMBL" id="AQGV01000015">
    <property type="protein sequence ID" value="MBE0370800.1"/>
    <property type="molecule type" value="Genomic_DNA"/>
</dbReference>
<keyword evidence="2" id="KW-1185">Reference proteome</keyword>